<dbReference type="AlphaFoldDB" id="R9P343"/>
<dbReference type="eggNOG" id="ENOG502R2XD">
    <property type="taxonomic scope" value="Eukaryota"/>
</dbReference>
<dbReference type="GeneID" id="24105391"/>
<protein>
    <submittedName>
        <fullName evidence="2">Alpha-aminoadipate reductase</fullName>
    </submittedName>
</protein>
<feature type="signal peptide" evidence="1">
    <location>
        <begin position="1"/>
        <end position="21"/>
    </location>
</feature>
<reference evidence="3" key="1">
    <citation type="journal article" date="2013" name="Genome Announc.">
        <title>Draft genome sequence of the basidiomycetous yeast-like fungus Pseudozyma hubeiensis SY62, which produces an abundant amount of the biosurfactant mannosylerythritol lipids.</title>
        <authorList>
            <person name="Konishi M."/>
            <person name="Hatada Y."/>
            <person name="Horiuchi J."/>
        </authorList>
    </citation>
    <scope>NUCLEOTIDE SEQUENCE [LARGE SCALE GENOMIC DNA]</scope>
    <source>
        <strain evidence="3">SY62</strain>
    </source>
</reference>
<dbReference type="Proteomes" id="UP000014071">
    <property type="component" value="Unassembled WGS sequence"/>
</dbReference>
<organism evidence="2 3">
    <name type="scientific">Pseudozyma hubeiensis (strain SY62)</name>
    <name type="common">Yeast</name>
    <dbReference type="NCBI Taxonomy" id="1305764"/>
    <lineage>
        <taxon>Eukaryota</taxon>
        <taxon>Fungi</taxon>
        <taxon>Dikarya</taxon>
        <taxon>Basidiomycota</taxon>
        <taxon>Ustilaginomycotina</taxon>
        <taxon>Ustilaginomycetes</taxon>
        <taxon>Ustilaginales</taxon>
        <taxon>Ustilaginaceae</taxon>
        <taxon>Pseudozyma</taxon>
    </lineage>
</organism>
<accession>R9P343</accession>
<dbReference type="EMBL" id="DF238766">
    <property type="protein sequence ID" value="GAC92525.1"/>
    <property type="molecule type" value="Genomic_DNA"/>
</dbReference>
<dbReference type="RefSeq" id="XP_012186112.1">
    <property type="nucleotide sequence ID" value="XM_012330722.1"/>
</dbReference>
<gene>
    <name evidence="2" type="ORF">PHSY_000079</name>
</gene>
<evidence type="ECO:0000313" key="2">
    <source>
        <dbReference type="EMBL" id="GAC92525.1"/>
    </source>
</evidence>
<keyword evidence="3" id="KW-1185">Reference proteome</keyword>
<keyword evidence="1" id="KW-0732">Signal</keyword>
<sequence>MNKLQSSLLTVVWICLGFVLAPPPFNQPQEAVEEAAEPSLRSKDSFVSYEQLAGGGFEPDVKMTPVPEDYVRRELYRYRIFYEGFPVYFVEREGYNLQRMQRGFADFGKIYIAGPSLTGNPTLKVAKDAQGHPVTSEASKDVTEFAHDVLGARVSFGDTATLLAYGYKLDPAPYRKVGWFKVRPSPPDWEKVWSAIPRDRATDLRSARQLLSRQRFITFTTTDETGVLGIRLLHDGRQHIKWLVSESPFYSALH</sequence>
<name>R9P343_PSEHS</name>
<evidence type="ECO:0000256" key="1">
    <source>
        <dbReference type="SAM" id="SignalP"/>
    </source>
</evidence>
<evidence type="ECO:0000313" key="3">
    <source>
        <dbReference type="Proteomes" id="UP000014071"/>
    </source>
</evidence>
<dbReference type="HOGENOM" id="CLU_1094696_0_0_1"/>
<proteinExistence type="predicted"/>
<dbReference type="OrthoDB" id="2544866at2759"/>
<feature type="chain" id="PRO_5004478219" evidence="1">
    <location>
        <begin position="22"/>
        <end position="254"/>
    </location>
</feature>